<organism evidence="1 2">
    <name type="scientific">Paenibacillus sambharensis</name>
    <dbReference type="NCBI Taxonomy" id="1803190"/>
    <lineage>
        <taxon>Bacteria</taxon>
        <taxon>Bacillati</taxon>
        <taxon>Bacillota</taxon>
        <taxon>Bacilli</taxon>
        <taxon>Bacillales</taxon>
        <taxon>Paenibacillaceae</taxon>
        <taxon>Paenibacillus</taxon>
    </lineage>
</organism>
<dbReference type="RefSeq" id="WP_111146736.1">
    <property type="nucleotide sequence ID" value="NZ_QKRB01000043.1"/>
</dbReference>
<evidence type="ECO:0000313" key="1">
    <source>
        <dbReference type="EMBL" id="PZD95991.1"/>
    </source>
</evidence>
<accession>A0A2W1LW26</accession>
<protein>
    <submittedName>
        <fullName evidence="1">Uncharacterized protein</fullName>
    </submittedName>
</protein>
<sequence length="85" mass="10488">MNPTMKQYFDELYKTTSELLDRIKRYERADSHAEEIKNMYVTFYDIEYTKAMQVNDRDWMERAVMKLENMKLRLLTIMEDRLYTA</sequence>
<gene>
    <name evidence="1" type="ORF">DNH61_11205</name>
</gene>
<dbReference type="EMBL" id="QKRB01000043">
    <property type="protein sequence ID" value="PZD95991.1"/>
    <property type="molecule type" value="Genomic_DNA"/>
</dbReference>
<evidence type="ECO:0000313" key="2">
    <source>
        <dbReference type="Proteomes" id="UP000249522"/>
    </source>
</evidence>
<dbReference type="Proteomes" id="UP000249522">
    <property type="component" value="Unassembled WGS sequence"/>
</dbReference>
<comment type="caution">
    <text evidence="1">The sequence shown here is derived from an EMBL/GenBank/DDBJ whole genome shotgun (WGS) entry which is preliminary data.</text>
</comment>
<name>A0A2W1LW26_9BACL</name>
<dbReference type="AlphaFoldDB" id="A0A2W1LW26"/>
<proteinExistence type="predicted"/>
<reference evidence="1 2" key="1">
    <citation type="submission" date="2018-06" db="EMBL/GenBank/DDBJ databases">
        <title>Paenibacillus imtechensis sp. nov.</title>
        <authorList>
            <person name="Pinnaka A.K."/>
            <person name="Singh H."/>
            <person name="Kaur M."/>
        </authorList>
    </citation>
    <scope>NUCLEOTIDE SEQUENCE [LARGE SCALE GENOMIC DNA]</scope>
    <source>
        <strain evidence="1 2">SMB1</strain>
    </source>
</reference>
<dbReference type="OrthoDB" id="2621275at2"/>
<keyword evidence="2" id="KW-1185">Reference proteome</keyword>